<dbReference type="AlphaFoldDB" id="A0AAE3LLB0"/>
<proteinExistence type="predicted"/>
<keyword evidence="2" id="KW-1185">Reference proteome</keyword>
<sequence>MDCRANTVKPEVFYEILAAYMKNRTIVDLIIDRGGTERVSGLIKDISLHDKILRTRVTMYDETGFYIHQVIAVNGIFRDDFSEC</sequence>
<protein>
    <submittedName>
        <fullName evidence="1">Uncharacterized protein</fullName>
    </submittedName>
</protein>
<gene>
    <name evidence="1" type="ORF">OD355_11730</name>
</gene>
<organism evidence="1 2">
    <name type="scientific">Haoranjiania flava</name>
    <dbReference type="NCBI Taxonomy" id="1856322"/>
    <lineage>
        <taxon>Bacteria</taxon>
        <taxon>Pseudomonadati</taxon>
        <taxon>Bacteroidota</taxon>
        <taxon>Chitinophagia</taxon>
        <taxon>Chitinophagales</taxon>
        <taxon>Chitinophagaceae</taxon>
        <taxon>Haoranjiania</taxon>
    </lineage>
</organism>
<accession>A0AAE3LLB0</accession>
<comment type="caution">
    <text evidence="1">The sequence shown here is derived from an EMBL/GenBank/DDBJ whole genome shotgun (WGS) entry which is preliminary data.</text>
</comment>
<evidence type="ECO:0000313" key="1">
    <source>
        <dbReference type="EMBL" id="MCU7695189.1"/>
    </source>
</evidence>
<dbReference type="Proteomes" id="UP001209317">
    <property type="component" value="Unassembled WGS sequence"/>
</dbReference>
<reference evidence="1" key="1">
    <citation type="submission" date="2022-10" db="EMBL/GenBank/DDBJ databases">
        <authorList>
            <person name="Kim H.S."/>
            <person name="Kim J.-S."/>
            <person name="Suh M.K."/>
            <person name="Eom M.K."/>
            <person name="Lee J.-S."/>
        </authorList>
    </citation>
    <scope>NUCLEOTIDE SEQUENCE</scope>
    <source>
        <strain evidence="1">LIP-5</strain>
    </source>
</reference>
<dbReference type="EMBL" id="JAOTPL010000020">
    <property type="protein sequence ID" value="MCU7695189.1"/>
    <property type="molecule type" value="Genomic_DNA"/>
</dbReference>
<name>A0AAE3LLB0_9BACT</name>
<evidence type="ECO:0000313" key="2">
    <source>
        <dbReference type="Proteomes" id="UP001209317"/>
    </source>
</evidence>
<dbReference type="RefSeq" id="WP_263038676.1">
    <property type="nucleotide sequence ID" value="NZ_JAOTPL010000020.1"/>
</dbReference>